<dbReference type="InterPro" id="IPR032675">
    <property type="entry name" value="LRR_dom_sf"/>
</dbReference>
<evidence type="ECO:0000313" key="2">
    <source>
        <dbReference type="Proteomes" id="UP000001542"/>
    </source>
</evidence>
<dbReference type="InParanoid" id="A2DLX5"/>
<accession>A2DLX5</accession>
<dbReference type="InterPro" id="IPR053139">
    <property type="entry name" value="Surface_bspA-like"/>
</dbReference>
<dbReference type="RefSeq" id="XP_001579564.1">
    <property type="nucleotide sequence ID" value="XM_001579514.1"/>
</dbReference>
<dbReference type="STRING" id="5722.A2DLX5"/>
<dbReference type="Gene3D" id="3.80.10.10">
    <property type="entry name" value="Ribonuclease Inhibitor"/>
    <property type="match status" value="3"/>
</dbReference>
<proteinExistence type="predicted"/>
<name>A2DLX5_TRIV3</name>
<dbReference type="KEGG" id="tva:5464091"/>
<dbReference type="VEuPathDB" id="TrichDB:TVAGG3_1012520"/>
<protein>
    <submittedName>
        <fullName evidence="1">Surface antigen BspA-like</fullName>
    </submittedName>
</protein>
<sequence>MYTVSEITDYAFYNLPAYQIFIPETIRKIGKYSFASDRLVKLDLSKMTFDVIPDFCFHDTRSLRVLKLPQYIRTIGYKAFFKSQISHVIIPRTVEIICSKAFCKSSVLELDFSNTHIEIFNNSVFENCSLLKSITLPRDLLQINNGCFAYSAIRELSIPQTLQTIQEGAFEFMINLEKINYKIDKIREIPNKCFNGCSSLTSISLPNSIESIGNYSFASCKFEKIIFPKSLKIIGNCAFKSCSYLQEISFQGINIKKIGEECFCKSIILSKVVLSDTIEYIGSSAFKCTMVSDMIIPKSILYIGKKCFSNCRILQKIDFTSTKKLTKFEDKLFYNCNSLETIIFPENLYFVGQNVFSFTKITNIKLNLQEIDILAFADMDKVQTIDLESSSFKVLSSHCFFRCLNLNSLKIPKTIEKIQENCFKYCPISDISLRDNLIHISKYTFSYTNFEVLDFSNCSKIMKVPMFCFQGSIWLKTVILPPNLRVIKDFAFYECTNLEKIEFPRNLTSIGIGCFGNCVKLESIDMSNLNVSVLSQICLKIVQN</sequence>
<dbReference type="InterPro" id="IPR026906">
    <property type="entry name" value="LRR_5"/>
</dbReference>
<dbReference type="PANTHER" id="PTHR45661">
    <property type="entry name" value="SURFACE ANTIGEN"/>
    <property type="match status" value="1"/>
</dbReference>
<reference evidence="1" key="1">
    <citation type="submission" date="2006-10" db="EMBL/GenBank/DDBJ databases">
        <authorList>
            <person name="Amadeo P."/>
            <person name="Zhao Q."/>
            <person name="Wortman J."/>
            <person name="Fraser-Liggett C."/>
            <person name="Carlton J."/>
        </authorList>
    </citation>
    <scope>NUCLEOTIDE SEQUENCE</scope>
    <source>
        <strain evidence="1">G3</strain>
    </source>
</reference>
<dbReference type="VEuPathDB" id="TrichDB:TVAG_223570"/>
<dbReference type="Pfam" id="PF13306">
    <property type="entry name" value="LRR_5"/>
    <property type="match status" value="4"/>
</dbReference>
<evidence type="ECO:0000313" key="1">
    <source>
        <dbReference type="EMBL" id="EAY18578.1"/>
    </source>
</evidence>
<dbReference type="EMBL" id="DS113217">
    <property type="protein sequence ID" value="EAY18578.1"/>
    <property type="molecule type" value="Genomic_DNA"/>
</dbReference>
<dbReference type="AlphaFoldDB" id="A2DLX5"/>
<dbReference type="OrthoDB" id="6022531at2759"/>
<organism evidence="1 2">
    <name type="scientific">Trichomonas vaginalis (strain ATCC PRA-98 / G3)</name>
    <dbReference type="NCBI Taxonomy" id="412133"/>
    <lineage>
        <taxon>Eukaryota</taxon>
        <taxon>Metamonada</taxon>
        <taxon>Parabasalia</taxon>
        <taxon>Trichomonadida</taxon>
        <taxon>Trichomonadidae</taxon>
        <taxon>Trichomonas</taxon>
    </lineage>
</organism>
<dbReference type="SUPFAM" id="SSF52058">
    <property type="entry name" value="L domain-like"/>
    <property type="match status" value="2"/>
</dbReference>
<reference evidence="1" key="2">
    <citation type="journal article" date="2007" name="Science">
        <title>Draft genome sequence of the sexually transmitted pathogen Trichomonas vaginalis.</title>
        <authorList>
            <person name="Carlton J.M."/>
            <person name="Hirt R.P."/>
            <person name="Silva J.C."/>
            <person name="Delcher A.L."/>
            <person name="Schatz M."/>
            <person name="Zhao Q."/>
            <person name="Wortman J.R."/>
            <person name="Bidwell S.L."/>
            <person name="Alsmark U.C.M."/>
            <person name="Besteiro S."/>
            <person name="Sicheritz-Ponten T."/>
            <person name="Noel C.J."/>
            <person name="Dacks J.B."/>
            <person name="Foster P.G."/>
            <person name="Simillion C."/>
            <person name="Van de Peer Y."/>
            <person name="Miranda-Saavedra D."/>
            <person name="Barton G.J."/>
            <person name="Westrop G.D."/>
            <person name="Mueller S."/>
            <person name="Dessi D."/>
            <person name="Fiori P.L."/>
            <person name="Ren Q."/>
            <person name="Paulsen I."/>
            <person name="Zhang H."/>
            <person name="Bastida-Corcuera F.D."/>
            <person name="Simoes-Barbosa A."/>
            <person name="Brown M.T."/>
            <person name="Hayes R.D."/>
            <person name="Mukherjee M."/>
            <person name="Okumura C.Y."/>
            <person name="Schneider R."/>
            <person name="Smith A.J."/>
            <person name="Vanacova S."/>
            <person name="Villalvazo M."/>
            <person name="Haas B.J."/>
            <person name="Pertea M."/>
            <person name="Feldblyum T.V."/>
            <person name="Utterback T.R."/>
            <person name="Shu C.L."/>
            <person name="Osoegawa K."/>
            <person name="de Jong P.J."/>
            <person name="Hrdy I."/>
            <person name="Horvathova L."/>
            <person name="Zubacova Z."/>
            <person name="Dolezal P."/>
            <person name="Malik S.B."/>
            <person name="Logsdon J.M. Jr."/>
            <person name="Henze K."/>
            <person name="Gupta A."/>
            <person name="Wang C.C."/>
            <person name="Dunne R.L."/>
            <person name="Upcroft J.A."/>
            <person name="Upcroft P."/>
            <person name="White O."/>
            <person name="Salzberg S.L."/>
            <person name="Tang P."/>
            <person name="Chiu C.-H."/>
            <person name="Lee Y.-S."/>
            <person name="Embley T.M."/>
            <person name="Coombs G.H."/>
            <person name="Mottram J.C."/>
            <person name="Tachezy J."/>
            <person name="Fraser-Liggett C.M."/>
            <person name="Johnson P.J."/>
        </authorList>
    </citation>
    <scope>NUCLEOTIDE SEQUENCE [LARGE SCALE GENOMIC DNA]</scope>
    <source>
        <strain evidence="1">G3</strain>
    </source>
</reference>
<dbReference type="PANTHER" id="PTHR45661:SF3">
    <property type="entry name" value="IG-LIKE DOMAIN-CONTAINING PROTEIN"/>
    <property type="match status" value="1"/>
</dbReference>
<dbReference type="Proteomes" id="UP000001542">
    <property type="component" value="Unassembled WGS sequence"/>
</dbReference>
<gene>
    <name evidence="1" type="ORF">TVAG_462640</name>
</gene>
<keyword evidence="2" id="KW-1185">Reference proteome</keyword>